<dbReference type="InterPro" id="IPR023577">
    <property type="entry name" value="CYTH_domain"/>
</dbReference>
<dbReference type="AlphaFoldDB" id="A0A6G8PTG8"/>
<sequence>MGAQAGGLLRAPLPERGGGAPGQPGTPPRRAALGRPGGRCGPPKRPESATVRTVERPAEAEGSRRGRTDLRTGPRGGRGQGSAPRPAEKGASGKGASSSRRRSEDRGKDHQEVEWQFDADDLGRVEGWLGERAPGSGLALGPGSTDDLVDGYYDTGDWRLYRAGYALRIREAEGGAEATMKSLATSDGGPRRRREISEPLKDAKVATLRAAKGPVGERLRLLVGGREVGRIFEVRTSRKTFALNLAQSDGATPDGATPDGVADGEVVEDAAGEVRQASGGEENRVGEVVLDSTRIPLGEGDESAGLTRVEVEVEAGAASDPRVGGSSGRWRAPWGCAGPGSPSTRPGSSLRG</sequence>
<organism evidence="3 4">
    <name type="scientific">Rubrobacter marinus</name>
    <dbReference type="NCBI Taxonomy" id="2653852"/>
    <lineage>
        <taxon>Bacteria</taxon>
        <taxon>Bacillati</taxon>
        <taxon>Actinomycetota</taxon>
        <taxon>Rubrobacteria</taxon>
        <taxon>Rubrobacterales</taxon>
        <taxon>Rubrobacteraceae</taxon>
        <taxon>Rubrobacter</taxon>
    </lineage>
</organism>
<feature type="domain" description="CYTH" evidence="2">
    <location>
        <begin position="148"/>
        <end position="240"/>
    </location>
</feature>
<evidence type="ECO:0000259" key="2">
    <source>
        <dbReference type="Pfam" id="PF01928"/>
    </source>
</evidence>
<dbReference type="Gene3D" id="2.40.320.10">
    <property type="entry name" value="Hypothetical Protein Pfu-838710-001"/>
    <property type="match status" value="1"/>
</dbReference>
<dbReference type="KEGG" id="rmar:GBA65_03845"/>
<feature type="region of interest" description="Disordered" evidence="1">
    <location>
        <begin position="313"/>
        <end position="352"/>
    </location>
</feature>
<dbReference type="SUPFAM" id="SSF55154">
    <property type="entry name" value="CYTH-like phosphatases"/>
    <property type="match status" value="1"/>
</dbReference>
<evidence type="ECO:0000313" key="4">
    <source>
        <dbReference type="Proteomes" id="UP000502706"/>
    </source>
</evidence>
<accession>A0A6G8PTG8</accession>
<dbReference type="Proteomes" id="UP000502706">
    <property type="component" value="Chromosome"/>
</dbReference>
<feature type="region of interest" description="Disordered" evidence="1">
    <location>
        <begin position="176"/>
        <end position="197"/>
    </location>
</feature>
<feature type="compositionally biased region" description="Basic and acidic residues" evidence="1">
    <location>
        <begin position="101"/>
        <end position="113"/>
    </location>
</feature>
<proteinExistence type="predicted"/>
<feature type="compositionally biased region" description="Low complexity" evidence="1">
    <location>
        <begin position="339"/>
        <end position="352"/>
    </location>
</feature>
<dbReference type="InterPro" id="IPR033469">
    <property type="entry name" value="CYTH-like_dom_sf"/>
</dbReference>
<evidence type="ECO:0000313" key="3">
    <source>
        <dbReference type="EMBL" id="QIN77789.1"/>
    </source>
</evidence>
<reference evidence="3 4" key="1">
    <citation type="submission" date="2019-10" db="EMBL/GenBank/DDBJ databases">
        <title>Rubrobacter sp nov SCSIO 52915 isolated from a deep-sea sediment in the South China Sea.</title>
        <authorList>
            <person name="Chen R.W."/>
        </authorList>
    </citation>
    <scope>NUCLEOTIDE SEQUENCE [LARGE SCALE GENOMIC DNA]</scope>
    <source>
        <strain evidence="3 4">SCSIO 52915</strain>
    </source>
</reference>
<evidence type="ECO:0000256" key="1">
    <source>
        <dbReference type="SAM" id="MobiDB-lite"/>
    </source>
</evidence>
<keyword evidence="4" id="KW-1185">Reference proteome</keyword>
<dbReference type="Pfam" id="PF01928">
    <property type="entry name" value="CYTH"/>
    <property type="match status" value="1"/>
</dbReference>
<protein>
    <submittedName>
        <fullName evidence="3">CYTH domain-containing protein</fullName>
    </submittedName>
</protein>
<gene>
    <name evidence="3" type="ORF">GBA65_03845</name>
</gene>
<feature type="region of interest" description="Disordered" evidence="1">
    <location>
        <begin position="1"/>
        <end position="119"/>
    </location>
</feature>
<name>A0A6G8PTG8_9ACTN</name>
<feature type="compositionally biased region" description="Basic and acidic residues" evidence="1">
    <location>
        <begin position="53"/>
        <end position="72"/>
    </location>
</feature>
<dbReference type="EMBL" id="CP045121">
    <property type="protein sequence ID" value="QIN77789.1"/>
    <property type="molecule type" value="Genomic_DNA"/>
</dbReference>